<dbReference type="InterPro" id="IPR018666">
    <property type="entry name" value="DUF2125"/>
</dbReference>
<dbReference type="AlphaFoldDB" id="A0A975YJH2"/>
<keyword evidence="1" id="KW-0732">Signal</keyword>
<reference evidence="2" key="1">
    <citation type="submission" date="2021-06" db="EMBL/GenBank/DDBJ databases">
        <title>Elioraea tepida, sp. nov., a moderately thermophilic aerobic anoxygenic phototrophic bacterium isolated from an alkaline siliceous hot spring mat community in Yellowstone National Park, WY, USA.</title>
        <authorList>
            <person name="Saini M.K."/>
            <person name="Yoshida S."/>
            <person name="Sebastian A."/>
            <person name="Hirose S."/>
            <person name="Hara E."/>
            <person name="Tamaki H."/>
            <person name="Soulier N.T."/>
            <person name="Albert I."/>
            <person name="Hanada S."/>
            <person name="Bryant D.A."/>
            <person name="Tank M."/>
        </authorList>
    </citation>
    <scope>NUCLEOTIDE SEQUENCE</scope>
    <source>
        <strain evidence="2">MS-P2</strain>
    </source>
</reference>
<feature type="chain" id="PRO_5037409235" evidence="1">
    <location>
        <begin position="22"/>
        <end position="337"/>
    </location>
</feature>
<evidence type="ECO:0000313" key="2">
    <source>
        <dbReference type="EMBL" id="QXM24442.1"/>
    </source>
</evidence>
<dbReference type="KEGG" id="elio:KO353_14545"/>
<feature type="signal peptide" evidence="1">
    <location>
        <begin position="1"/>
        <end position="21"/>
    </location>
</feature>
<protein>
    <submittedName>
        <fullName evidence="2">DUF2125 domain-containing protein</fullName>
    </submittedName>
</protein>
<organism evidence="2 3">
    <name type="scientific">Elioraea tepida</name>
    <dbReference type="NCBI Taxonomy" id="2843330"/>
    <lineage>
        <taxon>Bacteria</taxon>
        <taxon>Pseudomonadati</taxon>
        <taxon>Pseudomonadota</taxon>
        <taxon>Alphaproteobacteria</taxon>
        <taxon>Acetobacterales</taxon>
        <taxon>Elioraeaceae</taxon>
        <taxon>Elioraea</taxon>
    </lineage>
</organism>
<keyword evidence="3" id="KW-1185">Reference proteome</keyword>
<evidence type="ECO:0000313" key="3">
    <source>
        <dbReference type="Proteomes" id="UP000694001"/>
    </source>
</evidence>
<dbReference type="EMBL" id="CP076448">
    <property type="protein sequence ID" value="QXM24442.1"/>
    <property type="molecule type" value="Genomic_DNA"/>
</dbReference>
<dbReference type="Proteomes" id="UP000694001">
    <property type="component" value="Chromosome"/>
</dbReference>
<evidence type="ECO:0000256" key="1">
    <source>
        <dbReference type="SAM" id="SignalP"/>
    </source>
</evidence>
<name>A0A975YJH2_9PROT</name>
<proteinExistence type="predicted"/>
<gene>
    <name evidence="2" type="ORF">KO353_14545</name>
</gene>
<dbReference type="Pfam" id="PF09898">
    <property type="entry name" value="DUF2125"/>
    <property type="match status" value="1"/>
</dbReference>
<accession>A0A975YJH2</accession>
<dbReference type="RefSeq" id="WP_218285499.1">
    <property type="nucleotide sequence ID" value="NZ_CP076448.1"/>
</dbReference>
<sequence length="337" mass="34610">MLRRLALIVGGVALGAAAVHAAIWWAATGRLIDEAEAVIAAERSAGHSVSHAPLRRSGYPLAARVTMPDLRYAGRLLLPGGAALPVVWRAREATLVLMPQAPRSLGIDIACPCEGGAGGAPPLPIDAVALRAEVPLTRDDAGPTLLGRGIVLYTPEGTFTVEEFRARVPGRGVASVSAEALGIELPPPDRQWPLGQRVAQAAVQVTLRGVLPAGPTPARALATWRDQGGALAFEHVSLAWGPLSVRGAATLRLDEALQPGGTATATISGFGPALDQLVASGAIARGPAALARLALTAASRPGAGGDRVVDLALAIEDRTLSVARIPLARLPPIAWPD</sequence>